<evidence type="ECO:0000256" key="4">
    <source>
        <dbReference type="ARBA" id="ARBA00022692"/>
    </source>
</evidence>
<keyword evidence="6 8" id="KW-0472">Membrane</keyword>
<dbReference type="OrthoDB" id="9774600at2"/>
<dbReference type="Proteomes" id="UP000317940">
    <property type="component" value="Unassembled WGS sequence"/>
</dbReference>
<organism evidence="9 10">
    <name type="scientific">Kitasatospora viridis</name>
    <dbReference type="NCBI Taxonomy" id="281105"/>
    <lineage>
        <taxon>Bacteria</taxon>
        <taxon>Bacillati</taxon>
        <taxon>Actinomycetota</taxon>
        <taxon>Actinomycetes</taxon>
        <taxon>Kitasatosporales</taxon>
        <taxon>Streptomycetaceae</taxon>
        <taxon>Kitasatospora</taxon>
    </lineage>
</organism>
<comment type="caution">
    <text evidence="9">The sequence shown here is derived from an EMBL/GenBank/DDBJ whole genome shotgun (WGS) entry which is preliminary data.</text>
</comment>
<dbReference type="GO" id="GO:0005886">
    <property type="term" value="C:plasma membrane"/>
    <property type="evidence" value="ECO:0007669"/>
    <property type="project" value="UniProtKB-SubCell"/>
</dbReference>
<evidence type="ECO:0000256" key="2">
    <source>
        <dbReference type="ARBA" id="ARBA00022475"/>
    </source>
</evidence>
<keyword evidence="3 9" id="KW-0808">Transferase</keyword>
<keyword evidence="5 8" id="KW-1133">Transmembrane helix</keyword>
<dbReference type="InterPro" id="IPR018584">
    <property type="entry name" value="GT87"/>
</dbReference>
<dbReference type="Pfam" id="PF09594">
    <property type="entry name" value="GT87"/>
    <property type="match status" value="1"/>
</dbReference>
<keyword evidence="9" id="KW-0328">Glycosyltransferase</keyword>
<protein>
    <submittedName>
        <fullName evidence="9">Alpha-1,2-mannosyltransferase</fullName>
    </submittedName>
</protein>
<feature type="transmembrane region" description="Helical" evidence="8">
    <location>
        <begin position="255"/>
        <end position="271"/>
    </location>
</feature>
<feature type="transmembrane region" description="Helical" evidence="8">
    <location>
        <begin position="192"/>
        <end position="210"/>
    </location>
</feature>
<reference evidence="9 10" key="1">
    <citation type="submission" date="2019-06" db="EMBL/GenBank/DDBJ databases">
        <title>Sequencing the genomes of 1000 actinobacteria strains.</title>
        <authorList>
            <person name="Klenk H.-P."/>
        </authorList>
    </citation>
    <scope>NUCLEOTIDE SEQUENCE [LARGE SCALE GENOMIC DNA]</scope>
    <source>
        <strain evidence="9 10">DSM 44826</strain>
    </source>
</reference>
<evidence type="ECO:0000256" key="3">
    <source>
        <dbReference type="ARBA" id="ARBA00022679"/>
    </source>
</evidence>
<sequence>MRPHGTPARIVVLLAAVGLSAVFLTVIPGHGWFDVRIYWEAVRLWQHGGRIYDYQRTGTNYGFTYPPFAAVCMAPLAVLGWPAAVVLNLALSLLAGAALLHWLVVPVLRRRGWSGWYGVGLAGCLFAVLNPVRDTFSLGQVNLLLLALVFADLRSLRRGSRFAGVGIGLATAVKLTPGLFVGYLLLTGRRREALTAAGTALGATLVGFLAMPGQSRYFWTAALWDTGRIGSVPYVSNQSLLGLSARLVPEGAARPLWLLLVLPVLALWARRARRAADGGDERGGFALTGLTCCLVSPITWVHHLVWMLPALLVLVDAGWSAADPVRRRRLLWAAAGICVLLTSGLVWLWRFGAHGVGGLLGANAYVLATLALLPGLPLCGVTEGQTRSDQELLTA</sequence>
<dbReference type="AlphaFoldDB" id="A0A561UQ38"/>
<comment type="similarity">
    <text evidence="7">Belongs to the glycosyltransferase 87 family.</text>
</comment>
<keyword evidence="2" id="KW-1003">Cell membrane</keyword>
<feature type="transmembrane region" description="Helical" evidence="8">
    <location>
        <begin position="12"/>
        <end position="33"/>
    </location>
</feature>
<evidence type="ECO:0000256" key="5">
    <source>
        <dbReference type="ARBA" id="ARBA00022989"/>
    </source>
</evidence>
<keyword evidence="4 8" id="KW-0812">Transmembrane</keyword>
<dbReference type="GO" id="GO:0016758">
    <property type="term" value="F:hexosyltransferase activity"/>
    <property type="evidence" value="ECO:0007669"/>
    <property type="project" value="InterPro"/>
</dbReference>
<evidence type="ECO:0000313" key="9">
    <source>
        <dbReference type="EMBL" id="TWG01476.1"/>
    </source>
</evidence>
<evidence type="ECO:0000256" key="8">
    <source>
        <dbReference type="SAM" id="Phobius"/>
    </source>
</evidence>
<feature type="transmembrane region" description="Helical" evidence="8">
    <location>
        <begin position="283"/>
        <end position="300"/>
    </location>
</feature>
<accession>A0A561UQ38</accession>
<dbReference type="EMBL" id="VIWT01000001">
    <property type="protein sequence ID" value="TWG01476.1"/>
    <property type="molecule type" value="Genomic_DNA"/>
</dbReference>
<feature type="transmembrane region" description="Helical" evidence="8">
    <location>
        <begin position="362"/>
        <end position="381"/>
    </location>
</feature>
<name>A0A561UQ38_9ACTN</name>
<comment type="subcellular location">
    <subcellularLocation>
        <location evidence="1">Cell membrane</location>
        <topology evidence="1">Multi-pass membrane protein</topology>
    </subcellularLocation>
</comment>
<feature type="transmembrane region" description="Helical" evidence="8">
    <location>
        <begin position="112"/>
        <end position="129"/>
    </location>
</feature>
<feature type="transmembrane region" description="Helical" evidence="8">
    <location>
        <begin position="165"/>
        <end position="186"/>
    </location>
</feature>
<feature type="transmembrane region" description="Helical" evidence="8">
    <location>
        <begin position="83"/>
        <end position="105"/>
    </location>
</feature>
<proteinExistence type="inferred from homology"/>
<evidence type="ECO:0000256" key="7">
    <source>
        <dbReference type="ARBA" id="ARBA00024033"/>
    </source>
</evidence>
<feature type="transmembrane region" description="Helical" evidence="8">
    <location>
        <begin position="330"/>
        <end position="350"/>
    </location>
</feature>
<gene>
    <name evidence="9" type="ORF">FHX73_115377</name>
</gene>
<keyword evidence="10" id="KW-1185">Reference proteome</keyword>
<dbReference type="RefSeq" id="WP_145907816.1">
    <property type="nucleotide sequence ID" value="NZ_BAAAMZ010000007.1"/>
</dbReference>
<evidence type="ECO:0000313" key="10">
    <source>
        <dbReference type="Proteomes" id="UP000317940"/>
    </source>
</evidence>
<evidence type="ECO:0000256" key="1">
    <source>
        <dbReference type="ARBA" id="ARBA00004651"/>
    </source>
</evidence>
<evidence type="ECO:0000256" key="6">
    <source>
        <dbReference type="ARBA" id="ARBA00023136"/>
    </source>
</evidence>